<dbReference type="RefSeq" id="WP_376999124.1">
    <property type="nucleotide sequence ID" value="NZ_JBHSLC010000111.1"/>
</dbReference>
<dbReference type="SUPFAM" id="SSF52540">
    <property type="entry name" value="P-loop containing nucleoside triphosphate hydrolases"/>
    <property type="match status" value="1"/>
</dbReference>
<sequence>MSVIDRIHLGFRRRIPVILQVEVTECGLACLGMVAGYYGHRTDMATLRGRFPTSLKGVTLAQLNALAAGLNLASRAVRLELEDIPNLRLPCILHWDLDHFVVLKAVGKTHAVIIDPAFGERRITTQMLSKSFTGVALELWPGGDFKAKKDVADIPVRQLFGRFAGIWPPVIKIILLSFSLELFSVIMPLILQLVIDNAIVSGDRDLLETMGIGFILVLLLSNSVQYIRSYIIMHLSTSISFQIKSNIFSHMLNLPIRYFESRHVGDIVSRFGSADVIQKTLASSFFTVLLDGTMGVIVLIVMFAYSQLLAFIVIGASVLYGLIRWAWFGPMRNANEELVIHTAKQQTHFLETIRGIKTIKLFQRQATRVDGWLSFLVEQVNADLRTQRQKIVYQAVSGTISGLQNIVVIWVGAHMVMDGQFTVGMLMSFSAYKNQFDSRITSLIEKMVELRMLRLHGERLSDIVFSQPDKESGSPVPAKDKAGPPVGLELTNVSFRYSPTESPILTGINLRIGAGESVAIVGPSGCGKTTLMNVLLGALEPTEGGLSIDGKVGGVARLRQISGVVTQNDTLFDGSILNNICFFDQSPDREWAARCAMMAAIHNDIIMMPMGYNTLVGDMGAILSGGQKQRVLLARALYGRPRILFLDEATSHLDPRCEQEVNASVGMLKVTKIIIAHRIETISSVDRVVMLEKGKIIIDETASAFRERIVGNEKFMMSFQG</sequence>
<dbReference type="EMBL" id="JBHSLC010000111">
    <property type="protein sequence ID" value="MFC5359250.1"/>
    <property type="molecule type" value="Genomic_DNA"/>
</dbReference>
<dbReference type="CDD" id="cd18567">
    <property type="entry name" value="ABC_6TM_CvaB_RaxB_like"/>
    <property type="match status" value="1"/>
</dbReference>
<feature type="domain" description="Peptidase C39" evidence="10">
    <location>
        <begin position="20"/>
        <end position="139"/>
    </location>
</feature>
<feature type="domain" description="ABC transmembrane type-1" evidence="9">
    <location>
        <begin position="173"/>
        <end position="452"/>
    </location>
</feature>
<evidence type="ECO:0000259" key="10">
    <source>
        <dbReference type="PROSITE" id="PS50990"/>
    </source>
</evidence>
<dbReference type="InterPro" id="IPR003593">
    <property type="entry name" value="AAA+_ATPase"/>
</dbReference>
<keyword evidence="3" id="KW-0547">Nucleotide-binding</keyword>
<dbReference type="InterPro" id="IPR005074">
    <property type="entry name" value="Peptidase_C39"/>
</dbReference>
<dbReference type="Gene3D" id="1.20.1560.10">
    <property type="entry name" value="ABC transporter type 1, transmembrane domain"/>
    <property type="match status" value="1"/>
</dbReference>
<dbReference type="PANTHER" id="PTHR24221">
    <property type="entry name" value="ATP-BINDING CASSETTE SUB-FAMILY B"/>
    <property type="match status" value="1"/>
</dbReference>
<evidence type="ECO:0000313" key="12">
    <source>
        <dbReference type="Proteomes" id="UP001596166"/>
    </source>
</evidence>
<feature type="domain" description="ABC transporter" evidence="8">
    <location>
        <begin position="488"/>
        <end position="718"/>
    </location>
</feature>
<keyword evidence="12" id="KW-1185">Reference proteome</keyword>
<dbReference type="InterPro" id="IPR003439">
    <property type="entry name" value="ABC_transporter-like_ATP-bd"/>
</dbReference>
<comment type="caution">
    <text evidence="11">The sequence shown here is derived from an EMBL/GenBank/DDBJ whole genome shotgun (WGS) entry which is preliminary data.</text>
</comment>
<dbReference type="PROSITE" id="PS50929">
    <property type="entry name" value="ABC_TM1F"/>
    <property type="match status" value="1"/>
</dbReference>
<evidence type="ECO:0000259" key="8">
    <source>
        <dbReference type="PROSITE" id="PS50893"/>
    </source>
</evidence>
<dbReference type="PANTHER" id="PTHR24221:SF606">
    <property type="entry name" value="COLICIN V SECRETION-PROCESSING ATP-BINDING PROTEIN"/>
    <property type="match status" value="1"/>
</dbReference>
<comment type="subcellular location">
    <subcellularLocation>
        <location evidence="1">Cell membrane</location>
        <topology evidence="1">Multi-pass membrane protein</topology>
    </subcellularLocation>
</comment>
<feature type="transmembrane region" description="Helical" evidence="7">
    <location>
        <begin position="207"/>
        <end position="227"/>
    </location>
</feature>
<keyword evidence="6 7" id="KW-0472">Membrane</keyword>
<evidence type="ECO:0000313" key="11">
    <source>
        <dbReference type="EMBL" id="MFC5359250.1"/>
    </source>
</evidence>
<feature type="transmembrane region" description="Helical" evidence="7">
    <location>
        <begin position="280"/>
        <end position="302"/>
    </location>
</feature>
<proteinExistence type="predicted"/>
<dbReference type="InterPro" id="IPR027417">
    <property type="entry name" value="P-loop_NTPase"/>
</dbReference>
<evidence type="ECO:0000256" key="6">
    <source>
        <dbReference type="ARBA" id="ARBA00023136"/>
    </source>
</evidence>
<dbReference type="PROSITE" id="PS50990">
    <property type="entry name" value="PEPTIDASE_C39"/>
    <property type="match status" value="1"/>
</dbReference>
<keyword evidence="4" id="KW-0067">ATP-binding</keyword>
<evidence type="ECO:0000256" key="2">
    <source>
        <dbReference type="ARBA" id="ARBA00022692"/>
    </source>
</evidence>
<dbReference type="Gene3D" id="3.90.70.10">
    <property type="entry name" value="Cysteine proteinases"/>
    <property type="match status" value="1"/>
</dbReference>
<feature type="transmembrane region" description="Helical" evidence="7">
    <location>
        <begin position="173"/>
        <end position="195"/>
    </location>
</feature>
<evidence type="ECO:0000256" key="7">
    <source>
        <dbReference type="SAM" id="Phobius"/>
    </source>
</evidence>
<dbReference type="SMART" id="SM00382">
    <property type="entry name" value="AAA"/>
    <property type="match status" value="1"/>
</dbReference>
<dbReference type="InterPro" id="IPR011527">
    <property type="entry name" value="ABC1_TM_dom"/>
</dbReference>
<dbReference type="Gene3D" id="3.40.50.300">
    <property type="entry name" value="P-loop containing nucleotide triphosphate hydrolases"/>
    <property type="match status" value="1"/>
</dbReference>
<dbReference type="InterPro" id="IPR033838">
    <property type="entry name" value="CvaB_peptidase"/>
</dbReference>
<dbReference type="Pfam" id="PF00664">
    <property type="entry name" value="ABC_membrane"/>
    <property type="match status" value="1"/>
</dbReference>
<feature type="transmembrane region" description="Helical" evidence="7">
    <location>
        <begin position="308"/>
        <end position="327"/>
    </location>
</feature>
<dbReference type="Pfam" id="PF00005">
    <property type="entry name" value="ABC_tran"/>
    <property type="match status" value="1"/>
</dbReference>
<dbReference type="Pfam" id="PF03412">
    <property type="entry name" value="Peptidase_C39"/>
    <property type="match status" value="1"/>
</dbReference>
<protein>
    <submittedName>
        <fullName evidence="11">Peptidase domain-containing ABC transporter</fullName>
    </submittedName>
</protein>
<organism evidence="11 12">
    <name type="scientific">Azospirillum himalayense</name>
    <dbReference type="NCBI Taxonomy" id="654847"/>
    <lineage>
        <taxon>Bacteria</taxon>
        <taxon>Pseudomonadati</taxon>
        <taxon>Pseudomonadota</taxon>
        <taxon>Alphaproteobacteria</taxon>
        <taxon>Rhodospirillales</taxon>
        <taxon>Azospirillaceae</taxon>
        <taxon>Azospirillum</taxon>
    </lineage>
</organism>
<dbReference type="PROSITE" id="PS00211">
    <property type="entry name" value="ABC_TRANSPORTER_1"/>
    <property type="match status" value="1"/>
</dbReference>
<reference evidence="12" key="1">
    <citation type="journal article" date="2019" name="Int. J. Syst. Evol. Microbiol.">
        <title>The Global Catalogue of Microorganisms (GCM) 10K type strain sequencing project: providing services to taxonomists for standard genome sequencing and annotation.</title>
        <authorList>
            <consortium name="The Broad Institute Genomics Platform"/>
            <consortium name="The Broad Institute Genome Sequencing Center for Infectious Disease"/>
            <person name="Wu L."/>
            <person name="Ma J."/>
        </authorList>
    </citation>
    <scope>NUCLEOTIDE SEQUENCE [LARGE SCALE GENOMIC DNA]</scope>
    <source>
        <strain evidence="12">CCUG 58760</strain>
    </source>
</reference>
<dbReference type="InterPro" id="IPR039421">
    <property type="entry name" value="Type_1_exporter"/>
</dbReference>
<evidence type="ECO:0000259" key="9">
    <source>
        <dbReference type="PROSITE" id="PS50929"/>
    </source>
</evidence>
<dbReference type="InterPro" id="IPR017871">
    <property type="entry name" value="ABC_transporter-like_CS"/>
</dbReference>
<evidence type="ECO:0000256" key="1">
    <source>
        <dbReference type="ARBA" id="ARBA00004651"/>
    </source>
</evidence>
<name>A0ABW0GDV0_9PROT</name>
<dbReference type="Proteomes" id="UP001596166">
    <property type="component" value="Unassembled WGS sequence"/>
</dbReference>
<gene>
    <name evidence="11" type="ORF">ACFPMG_30065</name>
</gene>
<dbReference type="InterPro" id="IPR036640">
    <property type="entry name" value="ABC1_TM_sf"/>
</dbReference>
<evidence type="ECO:0000256" key="4">
    <source>
        <dbReference type="ARBA" id="ARBA00022840"/>
    </source>
</evidence>
<evidence type="ECO:0000256" key="5">
    <source>
        <dbReference type="ARBA" id="ARBA00022989"/>
    </source>
</evidence>
<keyword evidence="5 7" id="KW-1133">Transmembrane helix</keyword>
<dbReference type="PROSITE" id="PS50893">
    <property type="entry name" value="ABC_TRANSPORTER_2"/>
    <property type="match status" value="1"/>
</dbReference>
<dbReference type="SUPFAM" id="SSF90123">
    <property type="entry name" value="ABC transporter transmembrane region"/>
    <property type="match status" value="1"/>
</dbReference>
<dbReference type="CDD" id="cd02419">
    <property type="entry name" value="Peptidase_C39C"/>
    <property type="match status" value="1"/>
</dbReference>
<keyword evidence="2 7" id="KW-0812">Transmembrane</keyword>
<evidence type="ECO:0000256" key="3">
    <source>
        <dbReference type="ARBA" id="ARBA00022741"/>
    </source>
</evidence>
<accession>A0ABW0GDV0</accession>